<organism evidence="5 6">
    <name type="scientific">Paenibacillus agaridevorans</name>
    <dbReference type="NCBI Taxonomy" id="171404"/>
    <lineage>
        <taxon>Bacteria</taxon>
        <taxon>Bacillati</taxon>
        <taxon>Bacillota</taxon>
        <taxon>Bacilli</taxon>
        <taxon>Bacillales</taxon>
        <taxon>Paenibacillaceae</taxon>
        <taxon>Paenibacillus</taxon>
    </lineage>
</organism>
<dbReference type="GO" id="GO:0003677">
    <property type="term" value="F:DNA binding"/>
    <property type="evidence" value="ECO:0007669"/>
    <property type="project" value="UniProtKB-KW"/>
</dbReference>
<dbReference type="PRINTS" id="PR00040">
    <property type="entry name" value="HTHMERR"/>
</dbReference>
<dbReference type="Proteomes" id="UP000245202">
    <property type="component" value="Unassembled WGS sequence"/>
</dbReference>
<dbReference type="InterPro" id="IPR009061">
    <property type="entry name" value="DNA-bd_dom_put_sf"/>
</dbReference>
<evidence type="ECO:0000256" key="1">
    <source>
        <dbReference type="ARBA" id="ARBA00023015"/>
    </source>
</evidence>
<dbReference type="RefSeq" id="WP_108995068.1">
    <property type="nucleotide sequence ID" value="NZ_BDQX01000339.1"/>
</dbReference>
<dbReference type="SUPFAM" id="SSF46955">
    <property type="entry name" value="Putative DNA-binding domain"/>
    <property type="match status" value="1"/>
</dbReference>
<dbReference type="InterPro" id="IPR047057">
    <property type="entry name" value="MerR_fam"/>
</dbReference>
<evidence type="ECO:0000313" key="5">
    <source>
        <dbReference type="EMBL" id="GBG10596.1"/>
    </source>
</evidence>
<gene>
    <name evidence="5" type="ORF">PAT3040_05347</name>
</gene>
<keyword evidence="3" id="KW-0804">Transcription</keyword>
<dbReference type="SMART" id="SM00422">
    <property type="entry name" value="HTH_MERR"/>
    <property type="match status" value="1"/>
</dbReference>
<proteinExistence type="predicted"/>
<dbReference type="Gene3D" id="1.10.1660.10">
    <property type="match status" value="1"/>
</dbReference>
<dbReference type="InterPro" id="IPR000551">
    <property type="entry name" value="MerR-type_HTH_dom"/>
</dbReference>
<evidence type="ECO:0000259" key="4">
    <source>
        <dbReference type="PROSITE" id="PS50937"/>
    </source>
</evidence>
<keyword evidence="2" id="KW-0238">DNA-binding</keyword>
<name>A0A2R5EV68_9BACL</name>
<reference evidence="5 6" key="1">
    <citation type="submission" date="2017-08" db="EMBL/GenBank/DDBJ databases">
        <title>Substantial Increase in Enzyme Production by Combined Drug-Resistance Mutations in Paenibacillus agaridevorans.</title>
        <authorList>
            <person name="Tanaka Y."/>
            <person name="Funane K."/>
            <person name="Hosaka T."/>
            <person name="Shiwa Y."/>
            <person name="Fujita N."/>
            <person name="Miyazaki T."/>
            <person name="Yoshikawa H."/>
            <person name="Murakami K."/>
            <person name="Kasahara K."/>
            <person name="Inaoka T."/>
            <person name="Hiraga Y."/>
            <person name="Ochi K."/>
        </authorList>
    </citation>
    <scope>NUCLEOTIDE SEQUENCE [LARGE SCALE GENOMIC DNA]</scope>
    <source>
        <strain evidence="5 6">T-3040</strain>
    </source>
</reference>
<keyword evidence="6" id="KW-1185">Reference proteome</keyword>
<feature type="domain" description="HTH merR-type" evidence="4">
    <location>
        <begin position="1"/>
        <end position="68"/>
    </location>
</feature>
<evidence type="ECO:0000313" key="6">
    <source>
        <dbReference type="Proteomes" id="UP000245202"/>
    </source>
</evidence>
<accession>A0A2R5EV68</accession>
<protein>
    <submittedName>
        <fullName evidence="5">MerR family transcriptional regulator</fullName>
    </submittedName>
</protein>
<evidence type="ECO:0000256" key="3">
    <source>
        <dbReference type="ARBA" id="ARBA00023163"/>
    </source>
</evidence>
<comment type="caution">
    <text evidence="5">The sequence shown here is derived from an EMBL/GenBank/DDBJ whole genome shotgun (WGS) entry which is preliminary data.</text>
</comment>
<sequence length="125" mass="14828">MKISELSKRTGASTRSIRHYENKKILSAVRLENDYREFDESAVERIRRIQFYLGLGLTIEQIQDLSKCDESGPQEYEVCDDVLEVYQEKEDQINKQIRAMEVVKNRLDEQIVKMTKRRKLKKTSK</sequence>
<dbReference type="Pfam" id="PF13411">
    <property type="entry name" value="MerR_1"/>
    <property type="match status" value="1"/>
</dbReference>
<dbReference type="PANTHER" id="PTHR30204:SF94">
    <property type="entry name" value="HEAVY METAL-DEPENDENT TRANSCRIPTIONAL REGULATOR HI_0293-RELATED"/>
    <property type="match status" value="1"/>
</dbReference>
<dbReference type="GO" id="GO:0003700">
    <property type="term" value="F:DNA-binding transcription factor activity"/>
    <property type="evidence" value="ECO:0007669"/>
    <property type="project" value="InterPro"/>
</dbReference>
<dbReference type="EMBL" id="BDQX01000339">
    <property type="protein sequence ID" value="GBG10596.1"/>
    <property type="molecule type" value="Genomic_DNA"/>
</dbReference>
<dbReference type="AlphaFoldDB" id="A0A2R5EV68"/>
<evidence type="ECO:0000256" key="2">
    <source>
        <dbReference type="ARBA" id="ARBA00023125"/>
    </source>
</evidence>
<dbReference type="PROSITE" id="PS50937">
    <property type="entry name" value="HTH_MERR_2"/>
    <property type="match status" value="1"/>
</dbReference>
<keyword evidence="1" id="KW-0805">Transcription regulation</keyword>
<dbReference type="PANTHER" id="PTHR30204">
    <property type="entry name" value="REDOX-CYCLING DRUG-SENSING TRANSCRIPTIONAL ACTIVATOR SOXR"/>
    <property type="match status" value="1"/>
</dbReference>